<proteinExistence type="predicted"/>
<reference evidence="2 3" key="1">
    <citation type="journal article" date="2014" name="Nature">
        <title>Sequential evolution of bacterial morphology by co-option of a developmental regulator.</title>
        <authorList>
            <person name="Jiang C."/>
            <person name="Brown P.J."/>
            <person name="Ducret A."/>
            <person name="Brun Y.V."/>
        </authorList>
    </citation>
    <scope>NUCLEOTIDE SEQUENCE [LARGE SCALE GENOMIC DNA]</scope>
    <source>
        <strain evidence="2 3">DSM 16100</strain>
    </source>
</reference>
<keyword evidence="3" id="KW-1185">Reference proteome</keyword>
<evidence type="ECO:0000313" key="2">
    <source>
        <dbReference type="EMBL" id="ESQ81984.1"/>
    </source>
</evidence>
<dbReference type="RefSeq" id="WP_018084078.1">
    <property type="nucleotide sequence ID" value="NZ_AQWM01000061.1"/>
</dbReference>
<feature type="domain" description="Aminoglycoside phosphotransferase" evidence="1">
    <location>
        <begin position="120"/>
        <end position="253"/>
    </location>
</feature>
<organism evidence="2 3">
    <name type="scientific">Asticcacaulis benevestitus DSM 16100 = ATCC BAA-896</name>
    <dbReference type="NCBI Taxonomy" id="1121022"/>
    <lineage>
        <taxon>Bacteria</taxon>
        <taxon>Pseudomonadati</taxon>
        <taxon>Pseudomonadota</taxon>
        <taxon>Alphaproteobacteria</taxon>
        <taxon>Caulobacterales</taxon>
        <taxon>Caulobacteraceae</taxon>
        <taxon>Asticcacaulis</taxon>
    </lineage>
</organism>
<dbReference type="AlphaFoldDB" id="V4P4A5"/>
<sequence>MNEYRSLDEGEVTRLAEDALLGAFGVPVRLSQIERISREDRRNLVLRAKAHFGRDVRAVIIKATRLASYCATSATAFIDSGLVTEWTAREVLKQADANVHSPLLAGDARNGIIVFDDLGAQLPSLVKSLLEGTALQAEADLAAYAFAMARLHVATVGCLQDHQKALASAFPHATAPGLLAADWLEQPLPELAGQSLPSEELDAIRRRLANPGPWLALVHADGCPDNVLLDAGKARLIDFEFSAPGHMLLDAVYWRVGFPSCWCAGMVPDEVANRIERVYRDEVVKALPVAAHEQAFVLEMTTVIVARTVFSLHWMLNDALAVDSVWGTATRRSRILWYLQVAINACERAGAFPKLSATLVIWLSHLHQEWPASESLPNYPAFRNFTT</sequence>
<dbReference type="Pfam" id="PF01636">
    <property type="entry name" value="APH"/>
    <property type="match status" value="1"/>
</dbReference>
<dbReference type="PATRIC" id="fig|1121022.4.peg.4363"/>
<evidence type="ECO:0000313" key="3">
    <source>
        <dbReference type="Proteomes" id="UP000017837"/>
    </source>
</evidence>
<dbReference type="SUPFAM" id="SSF56112">
    <property type="entry name" value="Protein kinase-like (PK-like)"/>
    <property type="match status" value="1"/>
</dbReference>
<dbReference type="eggNOG" id="COG0510">
    <property type="taxonomic scope" value="Bacteria"/>
</dbReference>
<dbReference type="Gene3D" id="3.90.1200.10">
    <property type="match status" value="1"/>
</dbReference>
<gene>
    <name evidence="2" type="ORF">ABENE_21295</name>
</gene>
<dbReference type="InterPro" id="IPR002575">
    <property type="entry name" value="Aminoglycoside_PTrfase"/>
</dbReference>
<evidence type="ECO:0000259" key="1">
    <source>
        <dbReference type="Pfam" id="PF01636"/>
    </source>
</evidence>
<dbReference type="STRING" id="1121022.GCA_000376105_04398"/>
<dbReference type="EMBL" id="AWGB01000081">
    <property type="protein sequence ID" value="ESQ81984.1"/>
    <property type="molecule type" value="Genomic_DNA"/>
</dbReference>
<comment type="caution">
    <text evidence="2">The sequence shown here is derived from an EMBL/GenBank/DDBJ whole genome shotgun (WGS) entry which is preliminary data.</text>
</comment>
<dbReference type="Proteomes" id="UP000017837">
    <property type="component" value="Unassembled WGS sequence"/>
</dbReference>
<name>V4P4A5_9CAUL</name>
<dbReference type="InterPro" id="IPR011009">
    <property type="entry name" value="Kinase-like_dom_sf"/>
</dbReference>
<protein>
    <recommendedName>
        <fullName evidence="1">Aminoglycoside phosphotransferase domain-containing protein</fullName>
    </recommendedName>
</protein>
<dbReference type="OrthoDB" id="144109at2"/>
<accession>V4P4A5</accession>